<dbReference type="InterPro" id="IPR016181">
    <property type="entry name" value="Acyl_CoA_acyltransferase"/>
</dbReference>
<evidence type="ECO:0000313" key="5">
    <source>
        <dbReference type="Proteomes" id="UP001375743"/>
    </source>
</evidence>
<organism evidence="4 5">
    <name type="scientific">Benzoatithermus flavus</name>
    <dbReference type="NCBI Taxonomy" id="3108223"/>
    <lineage>
        <taxon>Bacteria</taxon>
        <taxon>Pseudomonadati</taxon>
        <taxon>Pseudomonadota</taxon>
        <taxon>Alphaproteobacteria</taxon>
        <taxon>Geminicoccales</taxon>
        <taxon>Geminicoccaceae</taxon>
        <taxon>Benzoatithermus</taxon>
    </lineage>
</organism>
<dbReference type="PANTHER" id="PTHR43800">
    <property type="entry name" value="PEPTIDYL-LYSINE N-ACETYLTRANSFERASE YJAB"/>
    <property type="match status" value="1"/>
</dbReference>
<dbReference type="Proteomes" id="UP001375743">
    <property type="component" value="Unassembled WGS sequence"/>
</dbReference>
<dbReference type="Gene3D" id="3.40.630.30">
    <property type="match status" value="1"/>
</dbReference>
<proteinExistence type="predicted"/>
<dbReference type="RefSeq" id="WP_418157789.1">
    <property type="nucleotide sequence ID" value="NZ_JBBLZC010000001.1"/>
</dbReference>
<keyword evidence="1 4" id="KW-0808">Transferase</keyword>
<dbReference type="GO" id="GO:0016746">
    <property type="term" value="F:acyltransferase activity"/>
    <property type="evidence" value="ECO:0007669"/>
    <property type="project" value="UniProtKB-KW"/>
</dbReference>
<keyword evidence="2 4" id="KW-0012">Acyltransferase</keyword>
<accession>A0ABU8XLY3</accession>
<name>A0ABU8XLY3_9PROT</name>
<evidence type="ECO:0000256" key="2">
    <source>
        <dbReference type="ARBA" id="ARBA00023315"/>
    </source>
</evidence>
<evidence type="ECO:0000313" key="4">
    <source>
        <dbReference type="EMBL" id="MEK0081949.1"/>
    </source>
</evidence>
<evidence type="ECO:0000256" key="1">
    <source>
        <dbReference type="ARBA" id="ARBA00022679"/>
    </source>
</evidence>
<gene>
    <name evidence="4" type="ORF">U1T56_02205</name>
</gene>
<dbReference type="SUPFAM" id="SSF55729">
    <property type="entry name" value="Acyl-CoA N-acyltransferases (Nat)"/>
    <property type="match status" value="1"/>
</dbReference>
<dbReference type="EC" id="2.3.1.-" evidence="4"/>
<keyword evidence="5" id="KW-1185">Reference proteome</keyword>
<dbReference type="InterPro" id="IPR000182">
    <property type="entry name" value="GNAT_dom"/>
</dbReference>
<evidence type="ECO:0000259" key="3">
    <source>
        <dbReference type="PROSITE" id="PS51186"/>
    </source>
</evidence>
<comment type="caution">
    <text evidence="4">The sequence shown here is derived from an EMBL/GenBank/DDBJ whole genome shotgun (WGS) entry which is preliminary data.</text>
</comment>
<dbReference type="PROSITE" id="PS51186">
    <property type="entry name" value="GNAT"/>
    <property type="match status" value="1"/>
</dbReference>
<sequence>MQLEENGYYDLPPGKIAAVVTYLEMTERPSARPAPEIPRLSLRRVEAPDLAWYRDLFRRIGTDWLWFGRLVMPEAELLATIRHPLVEVYALSRDGRDEGLLELDRRRAPDVELAYFGLTPALVGTGAGRWLMNRAIELAWCADTRRLFVHTCSLDHPAALAFYIRSGFRPYKRAIEVADDPRLLGLLPESAAPWLPLIGGR</sequence>
<reference evidence="4 5" key="1">
    <citation type="submission" date="2024-01" db="EMBL/GenBank/DDBJ databases">
        <title>Multi-omics insights into the function and evolution of sodium benzoate biodegradation pathways in Benzoatithermus flavus gen. nov., sp. nov. from hot spring.</title>
        <authorList>
            <person name="Hu C.-J."/>
            <person name="Li W.-J."/>
        </authorList>
    </citation>
    <scope>NUCLEOTIDE SEQUENCE [LARGE SCALE GENOMIC DNA]</scope>
    <source>
        <strain evidence="4 5">SYSU G07066</strain>
    </source>
</reference>
<protein>
    <submittedName>
        <fullName evidence="4">GNAT family N-acetyltransferase</fullName>
        <ecNumber evidence="4">2.3.1.-</ecNumber>
    </submittedName>
</protein>
<dbReference type="Pfam" id="PF00583">
    <property type="entry name" value="Acetyltransf_1"/>
    <property type="match status" value="1"/>
</dbReference>
<dbReference type="PANTHER" id="PTHR43800:SF1">
    <property type="entry name" value="PEPTIDYL-LYSINE N-ACETYLTRANSFERASE YJAB"/>
    <property type="match status" value="1"/>
</dbReference>
<dbReference type="EMBL" id="JBBLZC010000001">
    <property type="protein sequence ID" value="MEK0081949.1"/>
    <property type="molecule type" value="Genomic_DNA"/>
</dbReference>
<feature type="domain" description="N-acetyltransferase" evidence="3">
    <location>
        <begin position="40"/>
        <end position="189"/>
    </location>
</feature>